<protein>
    <submittedName>
        <fullName evidence="4">Acetyltransferase (GNAT) family protein</fullName>
    </submittedName>
</protein>
<gene>
    <name evidence="4" type="ORF">DFP94_1011074</name>
</gene>
<dbReference type="SUPFAM" id="SSF55729">
    <property type="entry name" value="Acyl-CoA N-acyltransferases (Nat)"/>
    <property type="match status" value="1"/>
</dbReference>
<accession>A0A369BQZ6</accession>
<evidence type="ECO:0000313" key="4">
    <source>
        <dbReference type="EMBL" id="RCX23475.1"/>
    </source>
</evidence>
<dbReference type="OrthoDB" id="5319888at2"/>
<proteinExistence type="predicted"/>
<organism evidence="4 5">
    <name type="scientific">Fontibacillus phaseoli</name>
    <dbReference type="NCBI Taxonomy" id="1416533"/>
    <lineage>
        <taxon>Bacteria</taxon>
        <taxon>Bacillati</taxon>
        <taxon>Bacillota</taxon>
        <taxon>Bacilli</taxon>
        <taxon>Bacillales</taxon>
        <taxon>Paenibacillaceae</taxon>
        <taxon>Fontibacillus</taxon>
    </lineage>
</organism>
<dbReference type="InterPro" id="IPR000182">
    <property type="entry name" value="GNAT_dom"/>
</dbReference>
<dbReference type="GO" id="GO:0016747">
    <property type="term" value="F:acyltransferase activity, transferring groups other than amino-acyl groups"/>
    <property type="evidence" value="ECO:0007669"/>
    <property type="project" value="InterPro"/>
</dbReference>
<feature type="domain" description="N-acetyltransferase" evidence="3">
    <location>
        <begin position="1"/>
        <end position="186"/>
    </location>
</feature>
<dbReference type="RefSeq" id="WP_114495351.1">
    <property type="nucleotide sequence ID" value="NZ_QPJW01000001.1"/>
</dbReference>
<dbReference type="CDD" id="cd04301">
    <property type="entry name" value="NAT_SF"/>
    <property type="match status" value="1"/>
</dbReference>
<dbReference type="Pfam" id="PF00583">
    <property type="entry name" value="Acetyltransf_1"/>
    <property type="match status" value="1"/>
</dbReference>
<dbReference type="EMBL" id="QPJW01000001">
    <property type="protein sequence ID" value="RCX23475.1"/>
    <property type="molecule type" value="Genomic_DNA"/>
</dbReference>
<evidence type="ECO:0000256" key="1">
    <source>
        <dbReference type="ARBA" id="ARBA00022679"/>
    </source>
</evidence>
<dbReference type="Gene3D" id="3.40.630.30">
    <property type="match status" value="1"/>
</dbReference>
<dbReference type="Proteomes" id="UP000253090">
    <property type="component" value="Unassembled WGS sequence"/>
</dbReference>
<name>A0A369BQZ6_9BACL</name>
<keyword evidence="1 4" id="KW-0808">Transferase</keyword>
<evidence type="ECO:0000259" key="3">
    <source>
        <dbReference type="PROSITE" id="PS51186"/>
    </source>
</evidence>
<reference evidence="4 5" key="1">
    <citation type="submission" date="2018-07" db="EMBL/GenBank/DDBJ databases">
        <title>Genomic Encyclopedia of Type Strains, Phase III (KMG-III): the genomes of soil and plant-associated and newly described type strains.</title>
        <authorList>
            <person name="Whitman W."/>
        </authorList>
    </citation>
    <scope>NUCLEOTIDE SEQUENCE [LARGE SCALE GENOMIC DNA]</scope>
    <source>
        <strain evidence="4 5">CECT 8333</strain>
    </source>
</reference>
<keyword evidence="5" id="KW-1185">Reference proteome</keyword>
<sequence>MIRPAKKEDCSKAAALMVDAIHDIAIALTGESNKTKVVEQMEKFFCEEVNRLSYRNCLVKTVGEQPVGIVAAYHGKDAQALDAPILKHLRNSIGGTSARLDIEADPSDYYIDMLSVSPEFGGRGYGTELLQAAIRLAREQGYRTVSLNVEENNVKARKLYERLGFEWKKDIVIHHHTFAYMVKSLQA</sequence>
<evidence type="ECO:0000256" key="2">
    <source>
        <dbReference type="ARBA" id="ARBA00023315"/>
    </source>
</evidence>
<dbReference type="InterPro" id="IPR016181">
    <property type="entry name" value="Acyl_CoA_acyltransferase"/>
</dbReference>
<dbReference type="PANTHER" id="PTHR43877">
    <property type="entry name" value="AMINOALKYLPHOSPHONATE N-ACETYLTRANSFERASE-RELATED-RELATED"/>
    <property type="match status" value="1"/>
</dbReference>
<evidence type="ECO:0000313" key="5">
    <source>
        <dbReference type="Proteomes" id="UP000253090"/>
    </source>
</evidence>
<comment type="caution">
    <text evidence="4">The sequence shown here is derived from an EMBL/GenBank/DDBJ whole genome shotgun (WGS) entry which is preliminary data.</text>
</comment>
<keyword evidence="2" id="KW-0012">Acyltransferase</keyword>
<dbReference type="AlphaFoldDB" id="A0A369BQZ6"/>
<dbReference type="InterPro" id="IPR050832">
    <property type="entry name" value="Bact_Acetyltransf"/>
</dbReference>
<dbReference type="PROSITE" id="PS51186">
    <property type="entry name" value="GNAT"/>
    <property type="match status" value="1"/>
</dbReference>